<dbReference type="KEGG" id="gax:Pan161_25790"/>
<evidence type="ECO:0000313" key="5">
    <source>
        <dbReference type="Proteomes" id="UP000316855"/>
    </source>
</evidence>
<dbReference type="RefSeq" id="WP_145227234.1">
    <property type="nucleotide sequence ID" value="NZ_CP036343.1"/>
</dbReference>
<evidence type="ECO:0000256" key="2">
    <source>
        <dbReference type="RuleBase" id="RU003476"/>
    </source>
</evidence>
<dbReference type="InterPro" id="IPR020476">
    <property type="entry name" value="Nudix_hydrolase"/>
</dbReference>
<proteinExistence type="inferred from homology"/>
<dbReference type="Gene3D" id="3.90.79.10">
    <property type="entry name" value="Nucleoside Triphosphate Pyrophosphohydrolase"/>
    <property type="match status" value="1"/>
</dbReference>
<evidence type="ECO:0000256" key="1">
    <source>
        <dbReference type="ARBA" id="ARBA00022801"/>
    </source>
</evidence>
<dbReference type="Pfam" id="PF00293">
    <property type="entry name" value="NUDIX"/>
    <property type="match status" value="1"/>
</dbReference>
<dbReference type="PROSITE" id="PS51462">
    <property type="entry name" value="NUDIX"/>
    <property type="match status" value="1"/>
</dbReference>
<sequence length="167" mass="18687">MTYRNRVFIYITNGDHLLVFDHVDFPDAGTQIPGGTIDPGETPEAAALREAREETGLSDFSSPALIARQKMDLEPFGKQEVIDAWFYHLQYEGERKKRWRHAEQTPGDGSGQPILFELYWVPLRGKVSLNGADGLYLERITFNHSVSRSIIPGPSGPGDATVKRDTV</sequence>
<evidence type="ECO:0000259" key="3">
    <source>
        <dbReference type="PROSITE" id="PS51462"/>
    </source>
</evidence>
<keyword evidence="1 2" id="KW-0378">Hydrolase</keyword>
<dbReference type="InterPro" id="IPR000086">
    <property type="entry name" value="NUDIX_hydrolase_dom"/>
</dbReference>
<comment type="similarity">
    <text evidence="2">Belongs to the Nudix hydrolase family.</text>
</comment>
<reference evidence="4 5" key="1">
    <citation type="submission" date="2019-02" db="EMBL/GenBank/DDBJ databases">
        <title>Deep-cultivation of Planctomycetes and their phenomic and genomic characterization uncovers novel biology.</title>
        <authorList>
            <person name="Wiegand S."/>
            <person name="Jogler M."/>
            <person name="Boedeker C."/>
            <person name="Pinto D."/>
            <person name="Vollmers J."/>
            <person name="Rivas-Marin E."/>
            <person name="Kohn T."/>
            <person name="Peeters S.H."/>
            <person name="Heuer A."/>
            <person name="Rast P."/>
            <person name="Oberbeckmann S."/>
            <person name="Bunk B."/>
            <person name="Jeske O."/>
            <person name="Meyerdierks A."/>
            <person name="Storesund J.E."/>
            <person name="Kallscheuer N."/>
            <person name="Luecker S."/>
            <person name="Lage O.M."/>
            <person name="Pohl T."/>
            <person name="Merkel B.J."/>
            <person name="Hornburger P."/>
            <person name="Mueller R.-W."/>
            <person name="Bruemmer F."/>
            <person name="Labrenz M."/>
            <person name="Spormann A.M."/>
            <person name="Op den Camp H."/>
            <person name="Overmann J."/>
            <person name="Amann R."/>
            <person name="Jetten M.S.M."/>
            <person name="Mascher T."/>
            <person name="Medema M.H."/>
            <person name="Devos D.P."/>
            <person name="Kaster A.-K."/>
            <person name="Ovreas L."/>
            <person name="Rohde M."/>
            <person name="Galperin M.Y."/>
            <person name="Jogler C."/>
        </authorList>
    </citation>
    <scope>NUCLEOTIDE SEQUENCE [LARGE SCALE GENOMIC DNA]</scope>
    <source>
        <strain evidence="4 5">Pan161</strain>
    </source>
</reference>
<dbReference type="SUPFAM" id="SSF55811">
    <property type="entry name" value="Nudix"/>
    <property type="match status" value="1"/>
</dbReference>
<feature type="domain" description="Nudix hydrolase" evidence="3">
    <location>
        <begin position="2"/>
        <end position="142"/>
    </location>
</feature>
<dbReference type="AlphaFoldDB" id="A0A517VD45"/>
<dbReference type="InterPro" id="IPR015797">
    <property type="entry name" value="NUDIX_hydrolase-like_dom_sf"/>
</dbReference>
<keyword evidence="5" id="KW-1185">Reference proteome</keyword>
<dbReference type="OrthoDB" id="2661124at2"/>
<protein>
    <submittedName>
        <fullName evidence="4">RNA pyrophosphohydrolase</fullName>
    </submittedName>
</protein>
<dbReference type="PROSITE" id="PS00893">
    <property type="entry name" value="NUDIX_BOX"/>
    <property type="match status" value="1"/>
</dbReference>
<organism evidence="4 5">
    <name type="scientific">Gimesia algae</name>
    <dbReference type="NCBI Taxonomy" id="2527971"/>
    <lineage>
        <taxon>Bacteria</taxon>
        <taxon>Pseudomonadati</taxon>
        <taxon>Planctomycetota</taxon>
        <taxon>Planctomycetia</taxon>
        <taxon>Planctomycetales</taxon>
        <taxon>Planctomycetaceae</taxon>
        <taxon>Gimesia</taxon>
    </lineage>
</organism>
<evidence type="ECO:0000313" key="4">
    <source>
        <dbReference type="EMBL" id="QDT90925.1"/>
    </source>
</evidence>
<dbReference type="InterPro" id="IPR020084">
    <property type="entry name" value="NUDIX_hydrolase_CS"/>
</dbReference>
<dbReference type="Proteomes" id="UP000316855">
    <property type="component" value="Chromosome"/>
</dbReference>
<accession>A0A517VD45</accession>
<dbReference type="CDD" id="cd04663">
    <property type="entry name" value="NUDIX_Hydrolase"/>
    <property type="match status" value="1"/>
</dbReference>
<dbReference type="EMBL" id="CP036343">
    <property type="protein sequence ID" value="QDT90925.1"/>
    <property type="molecule type" value="Genomic_DNA"/>
</dbReference>
<dbReference type="PRINTS" id="PR00502">
    <property type="entry name" value="NUDIXFAMILY"/>
</dbReference>
<name>A0A517VD45_9PLAN</name>
<dbReference type="GO" id="GO:0016787">
    <property type="term" value="F:hydrolase activity"/>
    <property type="evidence" value="ECO:0007669"/>
    <property type="project" value="UniProtKB-KW"/>
</dbReference>
<gene>
    <name evidence="4" type="ORF">Pan161_25790</name>
</gene>